<dbReference type="Proteomes" id="UP001519460">
    <property type="component" value="Unassembled WGS sequence"/>
</dbReference>
<accession>A0ABD0KL51</accession>
<proteinExistence type="predicted"/>
<dbReference type="EMBL" id="JACVVK020000156">
    <property type="protein sequence ID" value="KAK7487991.1"/>
    <property type="molecule type" value="Genomic_DNA"/>
</dbReference>
<evidence type="ECO:0000313" key="2">
    <source>
        <dbReference type="Proteomes" id="UP001519460"/>
    </source>
</evidence>
<evidence type="ECO:0000313" key="1">
    <source>
        <dbReference type="EMBL" id="KAK7487991.1"/>
    </source>
</evidence>
<feature type="non-terminal residue" evidence="1">
    <location>
        <position position="104"/>
    </location>
</feature>
<name>A0ABD0KL51_9CAEN</name>
<comment type="caution">
    <text evidence="1">The sequence shown here is derived from an EMBL/GenBank/DDBJ whole genome shotgun (WGS) entry which is preliminary data.</text>
</comment>
<reference evidence="1 2" key="1">
    <citation type="journal article" date="2023" name="Sci. Data">
        <title>Genome assembly of the Korean intertidal mud-creeper Batillaria attramentaria.</title>
        <authorList>
            <person name="Patra A.K."/>
            <person name="Ho P.T."/>
            <person name="Jun S."/>
            <person name="Lee S.J."/>
            <person name="Kim Y."/>
            <person name="Won Y.J."/>
        </authorList>
    </citation>
    <scope>NUCLEOTIDE SEQUENCE [LARGE SCALE GENOMIC DNA]</scope>
    <source>
        <strain evidence="1">Wonlab-2016</strain>
    </source>
</reference>
<gene>
    <name evidence="1" type="ORF">BaRGS_00020736</name>
</gene>
<keyword evidence="2" id="KW-1185">Reference proteome</keyword>
<sequence>MDPAVLPYPASRDVVQSDSVNNAFLVKSAFPKLIVDVIFGFVITVPFMAQLETPGAMKFSLCMFLINVVSDSVLLLLYGRHISSFHTADPVFYGAMAGVVLPLV</sequence>
<dbReference type="AlphaFoldDB" id="A0ABD0KL51"/>
<organism evidence="1 2">
    <name type="scientific">Batillaria attramentaria</name>
    <dbReference type="NCBI Taxonomy" id="370345"/>
    <lineage>
        <taxon>Eukaryota</taxon>
        <taxon>Metazoa</taxon>
        <taxon>Spiralia</taxon>
        <taxon>Lophotrochozoa</taxon>
        <taxon>Mollusca</taxon>
        <taxon>Gastropoda</taxon>
        <taxon>Caenogastropoda</taxon>
        <taxon>Sorbeoconcha</taxon>
        <taxon>Cerithioidea</taxon>
        <taxon>Batillariidae</taxon>
        <taxon>Batillaria</taxon>
    </lineage>
</organism>
<protein>
    <submittedName>
        <fullName evidence="1">Uncharacterized protein</fullName>
    </submittedName>
</protein>